<protein>
    <submittedName>
        <fullName evidence="1">Uncharacterized protein</fullName>
    </submittedName>
</protein>
<reference evidence="1" key="1">
    <citation type="journal article" date="2014" name="Front. Microbiol.">
        <title>High frequency of phylogenetically diverse reductive dehalogenase-homologous genes in deep subseafloor sedimentary metagenomes.</title>
        <authorList>
            <person name="Kawai M."/>
            <person name="Futagami T."/>
            <person name="Toyoda A."/>
            <person name="Takaki Y."/>
            <person name="Nishi S."/>
            <person name="Hori S."/>
            <person name="Arai W."/>
            <person name="Tsubouchi T."/>
            <person name="Morono Y."/>
            <person name="Uchiyama I."/>
            <person name="Ito T."/>
            <person name="Fujiyama A."/>
            <person name="Inagaki F."/>
            <person name="Takami H."/>
        </authorList>
    </citation>
    <scope>NUCLEOTIDE SEQUENCE</scope>
    <source>
        <strain evidence="1">Expedition CK06-06</strain>
    </source>
</reference>
<dbReference type="Gene3D" id="3.40.50.10860">
    <property type="entry name" value="Leucine Dehydrogenase, chain A, domain 1"/>
    <property type="match status" value="1"/>
</dbReference>
<dbReference type="EMBL" id="BARV01031563">
    <property type="protein sequence ID" value="GAI39063.1"/>
    <property type="molecule type" value="Genomic_DNA"/>
</dbReference>
<dbReference type="InterPro" id="IPR036291">
    <property type="entry name" value="NAD(P)-bd_dom_sf"/>
</dbReference>
<dbReference type="PANTHER" id="PTHR42722">
    <property type="entry name" value="LEUCINE DEHYDROGENASE"/>
    <property type="match status" value="1"/>
</dbReference>
<dbReference type="GO" id="GO:0016639">
    <property type="term" value="F:oxidoreductase activity, acting on the CH-NH2 group of donors, NAD or NADP as acceptor"/>
    <property type="evidence" value="ECO:0007669"/>
    <property type="project" value="InterPro"/>
</dbReference>
<dbReference type="InterPro" id="IPR016211">
    <property type="entry name" value="Glu/Phe/Leu/Val/Trp_DH_bac/arc"/>
</dbReference>
<evidence type="ECO:0000313" key="1">
    <source>
        <dbReference type="EMBL" id="GAI39063.1"/>
    </source>
</evidence>
<feature type="non-terminal residue" evidence="1">
    <location>
        <position position="81"/>
    </location>
</feature>
<dbReference type="Gene3D" id="3.40.50.720">
    <property type="entry name" value="NAD(P)-binding Rossmann-like Domain"/>
    <property type="match status" value="1"/>
</dbReference>
<dbReference type="SUPFAM" id="SSF51735">
    <property type="entry name" value="NAD(P)-binding Rossmann-fold domains"/>
    <property type="match status" value="1"/>
</dbReference>
<name>X1N657_9ZZZZ</name>
<organism evidence="1">
    <name type="scientific">marine sediment metagenome</name>
    <dbReference type="NCBI Taxonomy" id="412755"/>
    <lineage>
        <taxon>unclassified sequences</taxon>
        <taxon>metagenomes</taxon>
        <taxon>ecological metagenomes</taxon>
    </lineage>
</organism>
<comment type="caution">
    <text evidence="1">The sequence shown here is derived from an EMBL/GenBank/DDBJ whole genome shotgun (WGS) entry which is preliminary data.</text>
</comment>
<gene>
    <name evidence="1" type="ORF">S06H3_49923</name>
</gene>
<accession>X1N657</accession>
<dbReference type="PANTHER" id="PTHR42722:SF1">
    <property type="entry name" value="VALINE DEHYDROGENASE"/>
    <property type="match status" value="1"/>
</dbReference>
<proteinExistence type="predicted"/>
<sequence>MLERKGIFYVPDYVANSGGTIYDTDRLMAGGVVNKERARAKVARIYQRVEELTKIAERDKVPTYRAADILAEERIKTISKV</sequence>
<dbReference type="AlphaFoldDB" id="X1N657"/>